<dbReference type="AlphaFoldDB" id="A0A7I9YRW6"/>
<dbReference type="InterPro" id="IPR036465">
    <property type="entry name" value="vWFA_dom_sf"/>
</dbReference>
<reference evidence="1 2" key="1">
    <citation type="journal article" date="2019" name="Emerg. Microbes Infect.">
        <title>Comprehensive subspecies identification of 175 nontuberculous mycobacteria species based on 7547 genomic profiles.</title>
        <authorList>
            <person name="Matsumoto Y."/>
            <person name="Kinjo T."/>
            <person name="Motooka D."/>
            <person name="Nabeya D."/>
            <person name="Jung N."/>
            <person name="Uechi K."/>
            <person name="Horii T."/>
            <person name="Iida T."/>
            <person name="Fujita J."/>
            <person name="Nakamura S."/>
        </authorList>
    </citation>
    <scope>NUCLEOTIDE SEQUENCE [LARGE SCALE GENOMIC DNA]</scope>
    <source>
        <strain evidence="1 2">JCM 30725</strain>
    </source>
</reference>
<comment type="caution">
    <text evidence="1">The sequence shown here is derived from an EMBL/GenBank/DDBJ whole genome shotgun (WGS) entry which is preliminary data.</text>
</comment>
<dbReference type="Gene3D" id="3.40.50.410">
    <property type="entry name" value="von Willebrand factor, type A domain"/>
    <property type="match status" value="1"/>
</dbReference>
<evidence type="ECO:0000313" key="2">
    <source>
        <dbReference type="Proteomes" id="UP000465360"/>
    </source>
</evidence>
<accession>A0A7I9YRW6</accession>
<dbReference type="CDD" id="cd00198">
    <property type="entry name" value="vWFA"/>
    <property type="match status" value="1"/>
</dbReference>
<gene>
    <name evidence="1" type="ORF">MBOU_34500</name>
</gene>
<dbReference type="EMBL" id="BLKZ01000001">
    <property type="protein sequence ID" value="GFG91408.1"/>
    <property type="molecule type" value="Genomic_DNA"/>
</dbReference>
<name>A0A7I9YRW6_MYCBU</name>
<dbReference type="Proteomes" id="UP000465360">
    <property type="component" value="Unassembled WGS sequence"/>
</dbReference>
<dbReference type="SUPFAM" id="SSF53300">
    <property type="entry name" value="vWA-like"/>
    <property type="match status" value="1"/>
</dbReference>
<protein>
    <recommendedName>
        <fullName evidence="3">VWA domain-containing protein</fullName>
    </recommendedName>
</protein>
<evidence type="ECO:0000313" key="1">
    <source>
        <dbReference type="EMBL" id="GFG91408.1"/>
    </source>
</evidence>
<evidence type="ECO:0008006" key="3">
    <source>
        <dbReference type="Google" id="ProtNLM"/>
    </source>
</evidence>
<keyword evidence="2" id="KW-1185">Reference proteome</keyword>
<dbReference type="RefSeq" id="WP_163714494.1">
    <property type="nucleotide sequence ID" value="NZ_BLKZ01000001.1"/>
</dbReference>
<organism evidence="1 2">
    <name type="scientific">Mycobacterium bourgelatii</name>
    <dbReference type="NCBI Taxonomy" id="1273442"/>
    <lineage>
        <taxon>Bacteria</taxon>
        <taxon>Bacillati</taxon>
        <taxon>Actinomycetota</taxon>
        <taxon>Actinomycetes</taxon>
        <taxon>Mycobacteriales</taxon>
        <taxon>Mycobacteriaceae</taxon>
        <taxon>Mycobacterium</taxon>
    </lineage>
</organism>
<sequence length="213" mass="23380">MSNPNLTQLVFLLDRSGSMQSIKSDVIGGFEAFLEEQRAGEGQCRVTLAQFDNEYEVVYHNVDLTQVPPLALSPRGRTALLDSMGKLITDTAAEINALAEADRPGTVIVAIMTDGLENASREWRRPDIKALVEQQTNDGWEFLYMGADQDAVEVGKGLGVKDGQAVTYAKGKSREAMMAASHNVRNYRSVKLRDPDAAMPEFTADQRAQLADE</sequence>
<proteinExistence type="predicted"/>